<keyword evidence="8" id="KW-1133">Transmembrane helix</keyword>
<dbReference type="CDD" id="cd11386">
    <property type="entry name" value="MCP_signal"/>
    <property type="match status" value="1"/>
</dbReference>
<dbReference type="InterPro" id="IPR004089">
    <property type="entry name" value="MCPsignal_dom"/>
</dbReference>
<evidence type="ECO:0000256" key="2">
    <source>
        <dbReference type="ARBA" id="ARBA00022475"/>
    </source>
</evidence>
<reference evidence="11 12" key="1">
    <citation type="submission" date="2023-07" db="EMBL/GenBank/DDBJ databases">
        <title>Sorghum-associated microbial communities from plants grown in Nebraska, USA.</title>
        <authorList>
            <person name="Schachtman D."/>
        </authorList>
    </citation>
    <scope>NUCLEOTIDE SEQUENCE [LARGE SCALE GENOMIC DNA]</scope>
    <source>
        <strain evidence="11 12">CC258</strain>
    </source>
</reference>
<comment type="caution">
    <text evidence="11">The sequence shown here is derived from an EMBL/GenBank/DDBJ whole genome shotgun (WGS) entry which is preliminary data.</text>
</comment>
<dbReference type="Gene3D" id="6.10.340.10">
    <property type="match status" value="1"/>
</dbReference>
<dbReference type="PANTHER" id="PTHR32089:SF112">
    <property type="entry name" value="LYSOZYME-LIKE PROTEIN-RELATED"/>
    <property type="match status" value="1"/>
</dbReference>
<dbReference type="InterPro" id="IPR003660">
    <property type="entry name" value="HAMP_dom"/>
</dbReference>
<evidence type="ECO:0000313" key="12">
    <source>
        <dbReference type="Proteomes" id="UP001267290"/>
    </source>
</evidence>
<dbReference type="Pfam" id="PF00672">
    <property type="entry name" value="HAMP"/>
    <property type="match status" value="1"/>
</dbReference>
<organism evidence="11 12">
    <name type="scientific">Paenibacillus qinlingensis</name>
    <dbReference type="NCBI Taxonomy" id="1837343"/>
    <lineage>
        <taxon>Bacteria</taxon>
        <taxon>Bacillati</taxon>
        <taxon>Bacillota</taxon>
        <taxon>Bacilli</taxon>
        <taxon>Bacillales</taxon>
        <taxon>Paenibacillaceae</taxon>
        <taxon>Paenibacillus</taxon>
    </lineage>
</organism>
<dbReference type="SMART" id="SM00304">
    <property type="entry name" value="HAMP"/>
    <property type="match status" value="1"/>
</dbReference>
<evidence type="ECO:0000256" key="7">
    <source>
        <dbReference type="SAM" id="MobiDB-lite"/>
    </source>
</evidence>
<evidence type="ECO:0000256" key="4">
    <source>
        <dbReference type="ARBA" id="ARBA00023224"/>
    </source>
</evidence>
<dbReference type="RefSeq" id="WP_310499910.1">
    <property type="nucleotide sequence ID" value="NZ_JAVDSB010000006.1"/>
</dbReference>
<dbReference type="PROSITE" id="PS50111">
    <property type="entry name" value="CHEMOTAXIS_TRANSDUC_2"/>
    <property type="match status" value="1"/>
</dbReference>
<evidence type="ECO:0000313" key="11">
    <source>
        <dbReference type="EMBL" id="MDR6552374.1"/>
    </source>
</evidence>
<dbReference type="Pfam" id="PF00015">
    <property type="entry name" value="MCPsignal"/>
    <property type="match status" value="1"/>
</dbReference>
<dbReference type="SMART" id="SM00283">
    <property type="entry name" value="MA"/>
    <property type="match status" value="1"/>
</dbReference>
<evidence type="ECO:0000256" key="1">
    <source>
        <dbReference type="ARBA" id="ARBA00004236"/>
    </source>
</evidence>
<dbReference type="EMBL" id="JAVDSB010000006">
    <property type="protein sequence ID" value="MDR6552374.1"/>
    <property type="molecule type" value="Genomic_DNA"/>
</dbReference>
<dbReference type="CDD" id="cd06225">
    <property type="entry name" value="HAMP"/>
    <property type="match status" value="1"/>
</dbReference>
<feature type="domain" description="HAMP" evidence="10">
    <location>
        <begin position="225"/>
        <end position="277"/>
    </location>
</feature>
<evidence type="ECO:0000256" key="5">
    <source>
        <dbReference type="ARBA" id="ARBA00029447"/>
    </source>
</evidence>
<feature type="transmembrane region" description="Helical" evidence="8">
    <location>
        <begin position="12"/>
        <end position="34"/>
    </location>
</feature>
<proteinExistence type="inferred from homology"/>
<comment type="similarity">
    <text evidence="5">Belongs to the methyl-accepting chemotaxis (MCP) protein family.</text>
</comment>
<accession>A0ABU1NYJ9</accession>
<dbReference type="Proteomes" id="UP001267290">
    <property type="component" value="Unassembled WGS sequence"/>
</dbReference>
<dbReference type="PANTHER" id="PTHR32089">
    <property type="entry name" value="METHYL-ACCEPTING CHEMOTAXIS PROTEIN MCPB"/>
    <property type="match status" value="1"/>
</dbReference>
<feature type="region of interest" description="Disordered" evidence="7">
    <location>
        <begin position="530"/>
        <end position="550"/>
    </location>
</feature>
<sequence>MLRWFKRKSLLFSSSLILSLVFLLIIGIMAFLLYNTQKNAAYDEFIDLGSKLSAQAQANLNHIGLLTQAVNTKGPTPDNDVQTLQFMLDSMTDKDIMTNAYLLSTVSIAKADGTYVPNVLASKELAVAGVNIGSEVRPPDVLLDAIKQAVKGQASLSATYKDAYGTWISYVSPIVDAKGETIAVIGLDYDYGKVQNRIHLILAKAIGIGLLVTLLAIALVLVLVRLVVRPLRLLAQTAAIAAQGNLTVTVPAFGENEIGQAASSFNEMIGSLRTLTVHIKQTAGEVASSSGNLKETAGQTAMATNEITLAIQQVAEGASTQLVSMDECLRAMTEMAVGIQRIAESSSSVSDLAMETTEQAVNGEQVINRTVDQMQTIEDQVVQAAATMEELNASNSKIGDILNHIADVANQTNLLALNASIEAARAGEHGKGFAVVAQEIRKLAERSKESSEEIAAILHAISSQAGEVSEALSTSARQARIGTELAGTSGKSFRAILESVKQVSEQVQEVSAASEQMSACSEQIAASLEESGRNAEAASSHSQQVAAASEEQLASVEEVARAARQLRSLAGELDDGVSRFQV</sequence>
<dbReference type="Gene3D" id="1.10.287.950">
    <property type="entry name" value="Methyl-accepting chemotaxis protein"/>
    <property type="match status" value="1"/>
</dbReference>
<feature type="domain" description="Methyl-accepting transducer" evidence="9">
    <location>
        <begin position="296"/>
        <end position="532"/>
    </location>
</feature>
<keyword evidence="4 6" id="KW-0807">Transducer</keyword>
<protein>
    <submittedName>
        <fullName evidence="11">Methyl-accepting chemotaxis protein</fullName>
    </submittedName>
</protein>
<comment type="subcellular location">
    <subcellularLocation>
        <location evidence="1">Cell membrane</location>
    </subcellularLocation>
</comment>
<evidence type="ECO:0000259" key="10">
    <source>
        <dbReference type="PROSITE" id="PS50885"/>
    </source>
</evidence>
<gene>
    <name evidence="11" type="ORF">J2736_003580</name>
</gene>
<evidence type="ECO:0000256" key="6">
    <source>
        <dbReference type="PROSITE-ProRule" id="PRU00284"/>
    </source>
</evidence>
<keyword evidence="8" id="KW-0812">Transmembrane</keyword>
<evidence type="ECO:0000259" key="9">
    <source>
        <dbReference type="PROSITE" id="PS50111"/>
    </source>
</evidence>
<name>A0ABU1NYJ9_9BACL</name>
<keyword evidence="12" id="KW-1185">Reference proteome</keyword>
<dbReference type="SUPFAM" id="SSF58104">
    <property type="entry name" value="Methyl-accepting chemotaxis protein (MCP) signaling domain"/>
    <property type="match status" value="1"/>
</dbReference>
<evidence type="ECO:0000256" key="8">
    <source>
        <dbReference type="SAM" id="Phobius"/>
    </source>
</evidence>
<keyword evidence="2" id="KW-1003">Cell membrane</keyword>
<evidence type="ECO:0000256" key="3">
    <source>
        <dbReference type="ARBA" id="ARBA00023136"/>
    </source>
</evidence>
<dbReference type="PROSITE" id="PS50885">
    <property type="entry name" value="HAMP"/>
    <property type="match status" value="1"/>
</dbReference>
<feature type="transmembrane region" description="Helical" evidence="8">
    <location>
        <begin position="205"/>
        <end position="228"/>
    </location>
</feature>
<feature type="compositionally biased region" description="Low complexity" evidence="7">
    <location>
        <begin position="535"/>
        <end position="550"/>
    </location>
</feature>
<keyword evidence="3 8" id="KW-0472">Membrane</keyword>